<evidence type="ECO:0000256" key="1">
    <source>
        <dbReference type="ARBA" id="ARBA00022741"/>
    </source>
</evidence>
<keyword evidence="4" id="KW-0175">Coiled coil</keyword>
<keyword evidence="7" id="KW-1185">Reference proteome</keyword>
<keyword evidence="2 3" id="KW-0067">ATP-binding</keyword>
<keyword evidence="1 3" id="KW-0547">Nucleotide-binding</keyword>
<evidence type="ECO:0000256" key="5">
    <source>
        <dbReference type="SAM" id="MobiDB-lite"/>
    </source>
</evidence>
<evidence type="ECO:0000313" key="7">
    <source>
        <dbReference type="Proteomes" id="UP000095192"/>
    </source>
</evidence>
<dbReference type="Pfam" id="PF00012">
    <property type="entry name" value="HSP70"/>
    <property type="match status" value="1"/>
</dbReference>
<dbReference type="PROSITE" id="PS01036">
    <property type="entry name" value="HSP70_3"/>
    <property type="match status" value="1"/>
</dbReference>
<dbReference type="InterPro" id="IPR043129">
    <property type="entry name" value="ATPase_NBD"/>
</dbReference>
<feature type="region of interest" description="Disordered" evidence="5">
    <location>
        <begin position="18"/>
        <end position="41"/>
    </location>
</feature>
<name>A0A1D3CRA5_9EIME</name>
<dbReference type="HAMAP" id="MF_00332">
    <property type="entry name" value="DnaK"/>
    <property type="match status" value="1"/>
</dbReference>
<dbReference type="InParanoid" id="A0A1D3CRA5"/>
<gene>
    <name evidence="6" type="ORF">cyc_00690</name>
</gene>
<dbReference type="InterPro" id="IPR013126">
    <property type="entry name" value="Hsp_70_fam"/>
</dbReference>
<dbReference type="Gene3D" id="2.60.34.10">
    <property type="entry name" value="Substrate Binding Domain Of DNAk, Chain A, domain 1"/>
    <property type="match status" value="1"/>
</dbReference>
<comment type="caution">
    <text evidence="6">The sequence shown here is derived from an EMBL/GenBank/DDBJ whole genome shotgun (WGS) entry which is preliminary data.</text>
</comment>
<evidence type="ECO:0000256" key="3">
    <source>
        <dbReference type="RuleBase" id="RU003322"/>
    </source>
</evidence>
<dbReference type="NCBIfam" id="NF001413">
    <property type="entry name" value="PRK00290.1"/>
    <property type="match status" value="1"/>
</dbReference>
<dbReference type="SUPFAM" id="SSF100920">
    <property type="entry name" value="Heat shock protein 70kD (HSP70), peptide-binding domain"/>
    <property type="match status" value="1"/>
</dbReference>
<dbReference type="Gene3D" id="3.90.640.10">
    <property type="entry name" value="Actin, Chain A, domain 4"/>
    <property type="match status" value="1"/>
</dbReference>
<keyword evidence="6" id="KW-0346">Stress response</keyword>
<feature type="region of interest" description="Disordered" evidence="5">
    <location>
        <begin position="676"/>
        <end position="707"/>
    </location>
</feature>
<dbReference type="FunFam" id="2.60.34.10:FF:000014">
    <property type="entry name" value="Chaperone protein DnaK HSP70"/>
    <property type="match status" value="1"/>
</dbReference>
<accession>A0A1D3CRA5</accession>
<evidence type="ECO:0000256" key="4">
    <source>
        <dbReference type="SAM" id="Coils"/>
    </source>
</evidence>
<dbReference type="Gene3D" id="3.30.420.40">
    <property type="match status" value="2"/>
</dbReference>
<comment type="similarity">
    <text evidence="3">Belongs to the heat shock protein 70 family.</text>
</comment>
<proteinExistence type="inferred from homology"/>
<dbReference type="InterPro" id="IPR029047">
    <property type="entry name" value="HSP70_peptide-bd_sf"/>
</dbReference>
<dbReference type="Proteomes" id="UP000095192">
    <property type="component" value="Unassembled WGS sequence"/>
</dbReference>
<evidence type="ECO:0000256" key="2">
    <source>
        <dbReference type="ARBA" id="ARBA00022840"/>
    </source>
</evidence>
<dbReference type="SUPFAM" id="SSF53067">
    <property type="entry name" value="Actin-like ATPase domain"/>
    <property type="match status" value="2"/>
</dbReference>
<dbReference type="FunFam" id="3.30.420.40:FF:000004">
    <property type="entry name" value="Molecular chaperone DnaK"/>
    <property type="match status" value="1"/>
</dbReference>
<dbReference type="PROSITE" id="PS00329">
    <property type="entry name" value="HSP70_2"/>
    <property type="match status" value="1"/>
</dbReference>
<organism evidence="6 7">
    <name type="scientific">Cyclospora cayetanensis</name>
    <dbReference type="NCBI Taxonomy" id="88456"/>
    <lineage>
        <taxon>Eukaryota</taxon>
        <taxon>Sar</taxon>
        <taxon>Alveolata</taxon>
        <taxon>Apicomplexa</taxon>
        <taxon>Conoidasida</taxon>
        <taxon>Coccidia</taxon>
        <taxon>Eucoccidiorida</taxon>
        <taxon>Eimeriorina</taxon>
        <taxon>Eimeriidae</taxon>
        <taxon>Cyclospora</taxon>
    </lineage>
</organism>
<dbReference type="GO" id="GO:0005524">
    <property type="term" value="F:ATP binding"/>
    <property type="evidence" value="ECO:0007669"/>
    <property type="project" value="UniProtKB-KW"/>
</dbReference>
<dbReference type="GO" id="GO:0140662">
    <property type="term" value="F:ATP-dependent protein folding chaperone"/>
    <property type="evidence" value="ECO:0007669"/>
    <property type="project" value="InterPro"/>
</dbReference>
<dbReference type="InterPro" id="IPR012725">
    <property type="entry name" value="Chaperone_DnaK"/>
</dbReference>
<dbReference type="NCBIfam" id="TIGR02350">
    <property type="entry name" value="prok_dnaK"/>
    <property type="match status" value="1"/>
</dbReference>
<protein>
    <submittedName>
        <fullName evidence="6">Organellar heat shock protein</fullName>
    </submittedName>
</protein>
<feature type="coiled-coil region" evidence="4">
    <location>
        <begin position="323"/>
        <end position="350"/>
    </location>
</feature>
<dbReference type="VEuPathDB" id="ToxoDB:LOC34619280"/>
<dbReference type="FunCoup" id="A0A1D3CRA5">
    <property type="interactions" value="274"/>
</dbReference>
<dbReference type="InterPro" id="IPR029048">
    <property type="entry name" value="HSP70_C_sf"/>
</dbReference>
<dbReference type="InterPro" id="IPR018181">
    <property type="entry name" value="Heat_shock_70_CS"/>
</dbReference>
<dbReference type="VEuPathDB" id="ToxoDB:cyc_00690"/>
<dbReference type="FunFam" id="3.90.640.10:FF:000003">
    <property type="entry name" value="Molecular chaperone DnaK"/>
    <property type="match status" value="1"/>
</dbReference>
<dbReference type="SUPFAM" id="SSF100934">
    <property type="entry name" value="Heat shock protein 70kD (HSP70), C-terminal subdomain"/>
    <property type="match status" value="1"/>
</dbReference>
<dbReference type="PANTHER" id="PTHR19375">
    <property type="entry name" value="HEAT SHOCK PROTEIN 70KDA"/>
    <property type="match status" value="1"/>
</dbReference>
<reference evidence="6 7" key="1">
    <citation type="journal article" date="2016" name="BMC Genomics">
        <title>Comparative genomics reveals Cyclospora cayetanensis possesses coccidia-like metabolism and invasion components but unique surface antigens.</title>
        <authorList>
            <person name="Liu S."/>
            <person name="Wang L."/>
            <person name="Zheng H."/>
            <person name="Xu Z."/>
            <person name="Roellig D.M."/>
            <person name="Li N."/>
            <person name="Frace M.A."/>
            <person name="Tang K."/>
            <person name="Arrowood M.J."/>
            <person name="Moss D.M."/>
            <person name="Zhang L."/>
            <person name="Feng Y."/>
            <person name="Xiao L."/>
        </authorList>
    </citation>
    <scope>NUCLEOTIDE SEQUENCE [LARGE SCALE GENOMIC DNA]</scope>
    <source>
        <strain evidence="6 7">CHN_HEN01</strain>
    </source>
</reference>
<evidence type="ECO:0000313" key="6">
    <source>
        <dbReference type="EMBL" id="OEH73729.1"/>
    </source>
</evidence>
<dbReference type="GO" id="GO:0051082">
    <property type="term" value="F:unfolded protein binding"/>
    <property type="evidence" value="ECO:0007669"/>
    <property type="project" value="InterPro"/>
</dbReference>
<dbReference type="Gene3D" id="1.20.1270.10">
    <property type="match status" value="1"/>
</dbReference>
<dbReference type="AlphaFoldDB" id="A0A1D3CRA5"/>
<dbReference type="FunFam" id="1.20.1270.10:FF:000001">
    <property type="entry name" value="Molecular chaperone DnaK"/>
    <property type="match status" value="1"/>
</dbReference>
<dbReference type="CDD" id="cd11733">
    <property type="entry name" value="ASKHA_NBD_HSP70_HSPA9"/>
    <property type="match status" value="1"/>
</dbReference>
<sequence length="729" mass="79303">MILRVIHLLTAARDYNMVPGGPQGPPRSPYARSLGPPLGTAASREAREDARIIGSVGGKSSVGAESLPRIPCHIFATPWSFWCFPKCLGGLIKPIEGTKPKVLENLEGMRTTPSVVAFTKDGQKLVGVVAKRQAVTNPENTFFSTKRLIGRRFDEPAITKERGILPYKVVRADNGDAWVEAWGKRYSPSQVGAFILMKMKETAEAYLSRELRQAVITVPAYFNDSQRQATKDAGKIAGLEVLRIINEPTAAALAYGMEKEDGKTIAVYDLGGGTFDVSILEILGGVFEVKATNGNTSLGGEDFDQKVLQFLVSEFKKKEGIDLSKDRLALQRLREAAEDAKIELSSKLSTEINLPFITADQSGPKHLQVSLSRAQLEEMVSGLLQQSVEPCEKCIKDAGVKKADLSDVILVGGMTRMPKVGEVVRNIFGREPSKGVNPDEAVATGAAIQAGVLKGEIKDLLLLDVCPLSLGIETLGGVFTRLINRNTTIPTKKSQVFSTAADNQTQVGIKVYQGEREMAAANKLLGQFDLVGIPPAPRGIPQIEVTFDVDANGIMNISAVDKSTGKRQQITIQSSGGLSEEQINQMVQDAEKFKAEDERQKEAIAVKNEAETLVYSVQKQMNDLKDKISPEDRSELESRITKVRSALTDTDTEALRAEVKSLQELSWKVSQQAYSQEVSGEEEEVGKRLKQLQTSDAGNRAGDDVQALSPSKCRLKALFQLDKSSGQPS</sequence>
<dbReference type="PRINTS" id="PR00301">
    <property type="entry name" value="HEATSHOCK70"/>
</dbReference>
<dbReference type="EMBL" id="JROU02002250">
    <property type="protein sequence ID" value="OEH73729.1"/>
    <property type="molecule type" value="Genomic_DNA"/>
</dbReference>